<dbReference type="OrthoDB" id="9760040at2"/>
<accession>A0A4Q1C8P2</accession>
<name>A0A4Q1C8P2_9BACT</name>
<keyword evidence="3" id="KW-1185">Reference proteome</keyword>
<dbReference type="Pfam" id="PF05960">
    <property type="entry name" value="DUF885"/>
    <property type="match status" value="1"/>
</dbReference>
<organism evidence="2 3">
    <name type="scientific">Oleiharenicola lentus</name>
    <dbReference type="NCBI Taxonomy" id="2508720"/>
    <lineage>
        <taxon>Bacteria</taxon>
        <taxon>Pseudomonadati</taxon>
        <taxon>Verrucomicrobiota</taxon>
        <taxon>Opitutia</taxon>
        <taxon>Opitutales</taxon>
        <taxon>Opitutaceae</taxon>
        <taxon>Oleiharenicola</taxon>
    </lineage>
</organism>
<dbReference type="RefSeq" id="WP_129046587.1">
    <property type="nucleotide sequence ID" value="NZ_SDHX01000001.1"/>
</dbReference>
<protein>
    <submittedName>
        <fullName evidence="2">DUF885 domain-containing protein</fullName>
    </submittedName>
</protein>
<comment type="caution">
    <text evidence="2">The sequence shown here is derived from an EMBL/GenBank/DDBJ whole genome shotgun (WGS) entry which is preliminary data.</text>
</comment>
<dbReference type="Proteomes" id="UP000290218">
    <property type="component" value="Unassembled WGS sequence"/>
</dbReference>
<feature type="chain" id="PRO_5020837092" evidence="1">
    <location>
        <begin position="23"/>
        <end position="590"/>
    </location>
</feature>
<feature type="signal peptide" evidence="1">
    <location>
        <begin position="1"/>
        <end position="22"/>
    </location>
</feature>
<evidence type="ECO:0000313" key="2">
    <source>
        <dbReference type="EMBL" id="RXK55221.1"/>
    </source>
</evidence>
<proteinExistence type="predicted"/>
<reference evidence="2 3" key="1">
    <citation type="submission" date="2019-01" db="EMBL/GenBank/DDBJ databases">
        <title>Lacunisphaera sp. strain TWA-58.</title>
        <authorList>
            <person name="Chen W.-M."/>
        </authorList>
    </citation>
    <scope>NUCLEOTIDE SEQUENCE [LARGE SCALE GENOMIC DNA]</scope>
    <source>
        <strain evidence="2 3">TWA-58</strain>
    </source>
</reference>
<keyword evidence="1" id="KW-0732">Signal</keyword>
<evidence type="ECO:0000313" key="3">
    <source>
        <dbReference type="Proteomes" id="UP000290218"/>
    </source>
</evidence>
<sequence length="590" mass="65757">MRNLLRLLPVLSLLLVPFAGLAAVPATPAAVEQICADYWEDYLRANPLSATFNGDNRYNDRFGPVTSAEEIAATRGLAEKYLARLAELDPAGLPSEDRISYDLLRYQQQQSLEALQFPSHLLPVNQMSSLHLLLAQLGSGRLAQPFNTVEDYDRWLARAASFAPYVDGIIADMRTGIAQGIVLPKALAKPVLPQLENLGTADLGKSVFMSPVRKFPQAFSEADRTRLTAAFTALVTDTLAPAYQRLHVFLRDTYLPACRDTVALGDLPGGKEWYAFLAKSATTTDLDPESIHAIGLAEVARIRGQFEEAKVRVGFKGTLKEFFTHLLTEPTLKFSTREEIQAAYEGLRAKVEAKVPALFGRTPKTPYEIRPVESFREVSGPPAQYYQGLPDGSRPGIFYYNAYKPETRTRFTTTAYFVHEAVPGHHFENSLALEHPSLPAFRRFGGSTAYSEGWGLYSERLGIEMGLYEDPWQWVGRHSAEIWRAVRLVVDTGIHAKGWTREQAIAYFIDNVPQSEVVAVQEIERYIAIPGQALSYKIGEIKIRELRARAEKTLGAKFDIRAFHDEVLAHGSVPLSVLEAAVDRWITAQE</sequence>
<evidence type="ECO:0000256" key="1">
    <source>
        <dbReference type="SAM" id="SignalP"/>
    </source>
</evidence>
<dbReference type="PANTHER" id="PTHR33361">
    <property type="entry name" value="GLR0591 PROTEIN"/>
    <property type="match status" value="1"/>
</dbReference>
<dbReference type="PANTHER" id="PTHR33361:SF16">
    <property type="entry name" value="DUF885 DOMAIN-CONTAINING PROTEIN"/>
    <property type="match status" value="1"/>
</dbReference>
<dbReference type="EMBL" id="SDHX01000001">
    <property type="protein sequence ID" value="RXK55221.1"/>
    <property type="molecule type" value="Genomic_DNA"/>
</dbReference>
<dbReference type="InterPro" id="IPR010281">
    <property type="entry name" value="DUF885"/>
</dbReference>
<dbReference type="AlphaFoldDB" id="A0A4Q1C8P2"/>
<gene>
    <name evidence="2" type="ORF">ESB00_04815</name>
</gene>